<reference evidence="1" key="1">
    <citation type="submission" date="2014-09" db="EMBL/GenBank/DDBJ databases">
        <authorList>
            <person name="Magalhaes I.L.F."/>
            <person name="Oliveira U."/>
            <person name="Santos F.R."/>
            <person name="Vidigal T.H.D.A."/>
            <person name="Brescovit A.D."/>
            <person name="Santos A.J."/>
        </authorList>
    </citation>
    <scope>NUCLEOTIDE SEQUENCE</scope>
    <source>
        <tissue evidence="1">Shoot tissue taken approximately 20 cm above the soil surface</tissue>
    </source>
</reference>
<proteinExistence type="predicted"/>
<protein>
    <submittedName>
        <fullName evidence="1">Uncharacterized protein</fullName>
    </submittedName>
</protein>
<sequence>MEKGGKLSHDRKKPCQAFFFGSVWKTVEQGVHSEEFSQHTMTGRSHAMHSSSILFGRLWNETVMLGALFVDKHQSENDV</sequence>
<reference evidence="1" key="2">
    <citation type="journal article" date="2015" name="Data Brief">
        <title>Shoot transcriptome of the giant reed, Arundo donax.</title>
        <authorList>
            <person name="Barrero R.A."/>
            <person name="Guerrero F.D."/>
            <person name="Moolhuijzen P."/>
            <person name="Goolsby J.A."/>
            <person name="Tidwell J."/>
            <person name="Bellgard S.E."/>
            <person name="Bellgard M.I."/>
        </authorList>
    </citation>
    <scope>NUCLEOTIDE SEQUENCE</scope>
    <source>
        <tissue evidence="1">Shoot tissue taken approximately 20 cm above the soil surface</tissue>
    </source>
</reference>
<accession>A0A0A9FVI0</accession>
<dbReference type="EMBL" id="GBRH01183575">
    <property type="protein sequence ID" value="JAE14321.1"/>
    <property type="molecule type" value="Transcribed_RNA"/>
</dbReference>
<organism evidence="1">
    <name type="scientific">Arundo donax</name>
    <name type="common">Giant reed</name>
    <name type="synonym">Donax arundinaceus</name>
    <dbReference type="NCBI Taxonomy" id="35708"/>
    <lineage>
        <taxon>Eukaryota</taxon>
        <taxon>Viridiplantae</taxon>
        <taxon>Streptophyta</taxon>
        <taxon>Embryophyta</taxon>
        <taxon>Tracheophyta</taxon>
        <taxon>Spermatophyta</taxon>
        <taxon>Magnoliopsida</taxon>
        <taxon>Liliopsida</taxon>
        <taxon>Poales</taxon>
        <taxon>Poaceae</taxon>
        <taxon>PACMAD clade</taxon>
        <taxon>Arundinoideae</taxon>
        <taxon>Arundineae</taxon>
        <taxon>Arundo</taxon>
    </lineage>
</organism>
<evidence type="ECO:0000313" key="1">
    <source>
        <dbReference type="EMBL" id="JAE14321.1"/>
    </source>
</evidence>
<name>A0A0A9FVI0_ARUDO</name>
<dbReference type="AlphaFoldDB" id="A0A0A9FVI0"/>